<accession>A0AAE0HYV1</accession>
<evidence type="ECO:0000313" key="3">
    <source>
        <dbReference type="Proteomes" id="UP001283341"/>
    </source>
</evidence>
<sequence>MAATTSVPRFLLPQSGLIWRRIPTTAGTAGGHRILLRFASTTKDKSNQRVLEKPERFNPPSHGARLPRNTTPRHYGGDLGAAEVQAQKVKEYPGLRPPPGSWGSKYWENPWIHAFVALSTLGSLTFYVFTENFKRNSPFYDMVPSWGDLLRHPITSVKILGEVIRLDSMHNAAIVQEKRQHKVDDMVKRTEYRKAHGLPEEQGFFSMRREQRKPPMPAPDAMSAKAAAALAAEEARARLAAEAAARAAAAEELEDGGIPAGTAR</sequence>
<feature type="compositionally biased region" description="Basic and acidic residues" evidence="1">
    <location>
        <begin position="45"/>
        <end position="56"/>
    </location>
</feature>
<evidence type="ECO:0000313" key="2">
    <source>
        <dbReference type="EMBL" id="KAK3315042.1"/>
    </source>
</evidence>
<proteinExistence type="predicted"/>
<gene>
    <name evidence="2" type="ORF">B0H66DRAFT_481030</name>
</gene>
<protein>
    <submittedName>
        <fullName evidence="2">Uncharacterized protein</fullName>
    </submittedName>
</protein>
<evidence type="ECO:0000256" key="1">
    <source>
        <dbReference type="SAM" id="MobiDB-lite"/>
    </source>
</evidence>
<dbReference type="Proteomes" id="UP001283341">
    <property type="component" value="Unassembled WGS sequence"/>
</dbReference>
<dbReference type="AlphaFoldDB" id="A0AAE0HYV1"/>
<reference evidence="2" key="1">
    <citation type="journal article" date="2023" name="Mol. Phylogenet. Evol.">
        <title>Genome-scale phylogeny and comparative genomics of the fungal order Sordariales.</title>
        <authorList>
            <person name="Hensen N."/>
            <person name="Bonometti L."/>
            <person name="Westerberg I."/>
            <person name="Brannstrom I.O."/>
            <person name="Guillou S."/>
            <person name="Cros-Aarteil S."/>
            <person name="Calhoun S."/>
            <person name="Haridas S."/>
            <person name="Kuo A."/>
            <person name="Mondo S."/>
            <person name="Pangilinan J."/>
            <person name="Riley R."/>
            <person name="LaButti K."/>
            <person name="Andreopoulos B."/>
            <person name="Lipzen A."/>
            <person name="Chen C."/>
            <person name="Yan M."/>
            <person name="Daum C."/>
            <person name="Ng V."/>
            <person name="Clum A."/>
            <person name="Steindorff A."/>
            <person name="Ohm R.A."/>
            <person name="Martin F."/>
            <person name="Silar P."/>
            <person name="Natvig D.O."/>
            <person name="Lalanne C."/>
            <person name="Gautier V."/>
            <person name="Ament-Velasquez S.L."/>
            <person name="Kruys A."/>
            <person name="Hutchinson M.I."/>
            <person name="Powell A.J."/>
            <person name="Barry K."/>
            <person name="Miller A.N."/>
            <person name="Grigoriev I.V."/>
            <person name="Debuchy R."/>
            <person name="Gladieux P."/>
            <person name="Hiltunen Thoren M."/>
            <person name="Johannesson H."/>
        </authorList>
    </citation>
    <scope>NUCLEOTIDE SEQUENCE</scope>
    <source>
        <strain evidence="2">CBS 118394</strain>
    </source>
</reference>
<feature type="region of interest" description="Disordered" evidence="1">
    <location>
        <begin position="45"/>
        <end position="77"/>
    </location>
</feature>
<organism evidence="2 3">
    <name type="scientific">Apodospora peruviana</name>
    <dbReference type="NCBI Taxonomy" id="516989"/>
    <lineage>
        <taxon>Eukaryota</taxon>
        <taxon>Fungi</taxon>
        <taxon>Dikarya</taxon>
        <taxon>Ascomycota</taxon>
        <taxon>Pezizomycotina</taxon>
        <taxon>Sordariomycetes</taxon>
        <taxon>Sordariomycetidae</taxon>
        <taxon>Sordariales</taxon>
        <taxon>Lasiosphaeriaceae</taxon>
        <taxon>Apodospora</taxon>
    </lineage>
</organism>
<name>A0AAE0HYV1_9PEZI</name>
<comment type="caution">
    <text evidence="2">The sequence shown here is derived from an EMBL/GenBank/DDBJ whole genome shotgun (WGS) entry which is preliminary data.</text>
</comment>
<reference evidence="2" key="2">
    <citation type="submission" date="2023-06" db="EMBL/GenBank/DDBJ databases">
        <authorList>
            <consortium name="Lawrence Berkeley National Laboratory"/>
            <person name="Haridas S."/>
            <person name="Hensen N."/>
            <person name="Bonometti L."/>
            <person name="Westerberg I."/>
            <person name="Brannstrom I.O."/>
            <person name="Guillou S."/>
            <person name="Cros-Aarteil S."/>
            <person name="Calhoun S."/>
            <person name="Kuo A."/>
            <person name="Mondo S."/>
            <person name="Pangilinan J."/>
            <person name="Riley R."/>
            <person name="Labutti K."/>
            <person name="Andreopoulos B."/>
            <person name="Lipzen A."/>
            <person name="Chen C."/>
            <person name="Yanf M."/>
            <person name="Daum C."/>
            <person name="Ng V."/>
            <person name="Clum A."/>
            <person name="Steindorff A."/>
            <person name="Ohm R."/>
            <person name="Martin F."/>
            <person name="Silar P."/>
            <person name="Natvig D."/>
            <person name="Lalanne C."/>
            <person name="Gautier V."/>
            <person name="Ament-Velasquez S.L."/>
            <person name="Kruys A."/>
            <person name="Hutchinson M.I."/>
            <person name="Powell A.J."/>
            <person name="Barry K."/>
            <person name="Miller A.N."/>
            <person name="Grigoriev I.V."/>
            <person name="Debuchy R."/>
            <person name="Gladieux P."/>
            <person name="Thoren M.H."/>
            <person name="Johannesson H."/>
        </authorList>
    </citation>
    <scope>NUCLEOTIDE SEQUENCE</scope>
    <source>
        <strain evidence="2">CBS 118394</strain>
    </source>
</reference>
<dbReference type="EMBL" id="JAUEDM010000006">
    <property type="protein sequence ID" value="KAK3315042.1"/>
    <property type="molecule type" value="Genomic_DNA"/>
</dbReference>
<keyword evidence="3" id="KW-1185">Reference proteome</keyword>
<feature type="region of interest" description="Disordered" evidence="1">
    <location>
        <begin position="206"/>
        <end position="225"/>
    </location>
</feature>